<feature type="transmembrane region" description="Helical" evidence="8">
    <location>
        <begin position="66"/>
        <end position="86"/>
    </location>
</feature>
<name>A0A0M2NDW9_9FIRM</name>
<evidence type="ECO:0000256" key="1">
    <source>
        <dbReference type="ARBA" id="ARBA00004651"/>
    </source>
</evidence>
<evidence type="ECO:0000256" key="7">
    <source>
        <dbReference type="ARBA" id="ARBA00023136"/>
    </source>
</evidence>
<dbReference type="AlphaFoldDB" id="A0A0M2NDW9"/>
<evidence type="ECO:0000256" key="8">
    <source>
        <dbReference type="SAM" id="Phobius"/>
    </source>
</evidence>
<reference evidence="9 10" key="1">
    <citation type="submission" date="2015-04" db="EMBL/GenBank/DDBJ databases">
        <title>Draft genome sequence of bacteremic isolate Catabacter hongkongensis type strain HKU16T.</title>
        <authorList>
            <person name="Lau S.K."/>
            <person name="Teng J.L."/>
            <person name="Huang Y."/>
            <person name="Curreem S.O."/>
            <person name="Tsui S.K."/>
            <person name="Woo P.C."/>
        </authorList>
    </citation>
    <scope>NUCLEOTIDE SEQUENCE [LARGE SCALE GENOMIC DNA]</scope>
    <source>
        <strain evidence="9 10">HKU16</strain>
    </source>
</reference>
<dbReference type="RefSeq" id="WP_046443691.1">
    <property type="nucleotide sequence ID" value="NZ_CAUERS010000041.1"/>
</dbReference>
<feature type="transmembrane region" description="Helical" evidence="8">
    <location>
        <begin position="269"/>
        <end position="288"/>
    </location>
</feature>
<accession>A0A0M2NDW9</accession>
<sequence length="331" mass="35067">MFKKNPKESVLLIVCIGAFILMSILSPRDFLTATNLQSMAFQIPELGIMALAMMVVILTGGINLSLTYVASLSGITMALVISNLYSSGADPAVSIVLGLVAGLAMVLGCGLLNGFLVAHLHVSPILATLGTMMLFEGIGLNLTEGRAISGFPESFSVIGNGTVAGIPISLIIFIVIAIVAWLVMERSPWGTKLHMLGSNETAVSYSGVNVKKQLMQVYLLSAVFCFLATLVMTARYNSMKVDYGSSYLLQSILAVVLGGASIAGGYGKVFGTVVAVFTLQIVSSGLNIFGLNRFFVDIVMGCLLIAVLALNFVYSKVQDKNMLKKIKANEA</sequence>
<feature type="transmembrane region" description="Helical" evidence="8">
    <location>
        <begin position="217"/>
        <end position="237"/>
    </location>
</feature>
<proteinExistence type="predicted"/>
<evidence type="ECO:0000313" key="10">
    <source>
        <dbReference type="Proteomes" id="UP000034076"/>
    </source>
</evidence>
<dbReference type="STRING" id="270498.CHK_1834"/>
<comment type="subcellular location">
    <subcellularLocation>
        <location evidence="1">Cell membrane</location>
        <topology evidence="1">Multi-pass membrane protein</topology>
    </subcellularLocation>
</comment>
<evidence type="ECO:0000256" key="3">
    <source>
        <dbReference type="ARBA" id="ARBA00022475"/>
    </source>
</evidence>
<dbReference type="InterPro" id="IPR001851">
    <property type="entry name" value="ABC_transp_permease"/>
</dbReference>
<evidence type="ECO:0000313" key="9">
    <source>
        <dbReference type="EMBL" id="KKI50719.1"/>
    </source>
</evidence>
<gene>
    <name evidence="9" type="ORF">CHK_1834</name>
</gene>
<feature type="transmembrane region" description="Helical" evidence="8">
    <location>
        <begin position="243"/>
        <end position="262"/>
    </location>
</feature>
<comment type="caution">
    <text evidence="9">The sequence shown here is derived from an EMBL/GenBank/DDBJ whole genome shotgun (WGS) entry which is preliminary data.</text>
</comment>
<dbReference type="OrthoDB" id="9815820at2"/>
<keyword evidence="3" id="KW-1003">Cell membrane</keyword>
<evidence type="ECO:0000256" key="2">
    <source>
        <dbReference type="ARBA" id="ARBA00022448"/>
    </source>
</evidence>
<feature type="transmembrane region" description="Helical" evidence="8">
    <location>
        <begin position="163"/>
        <end position="184"/>
    </location>
</feature>
<dbReference type="Pfam" id="PF02653">
    <property type="entry name" value="BPD_transp_2"/>
    <property type="match status" value="1"/>
</dbReference>
<keyword evidence="6 8" id="KW-1133">Transmembrane helix</keyword>
<keyword evidence="10" id="KW-1185">Reference proteome</keyword>
<dbReference type="PANTHER" id="PTHR32196:SF21">
    <property type="entry name" value="ABC TRANSPORTER PERMEASE PROTEIN YPHD-RELATED"/>
    <property type="match status" value="1"/>
</dbReference>
<keyword evidence="4" id="KW-0997">Cell inner membrane</keyword>
<dbReference type="GO" id="GO:0022857">
    <property type="term" value="F:transmembrane transporter activity"/>
    <property type="evidence" value="ECO:0007669"/>
    <property type="project" value="InterPro"/>
</dbReference>
<keyword evidence="7 8" id="KW-0472">Membrane</keyword>
<feature type="transmembrane region" description="Helical" evidence="8">
    <location>
        <begin position="9"/>
        <end position="27"/>
    </location>
</feature>
<dbReference type="PANTHER" id="PTHR32196">
    <property type="entry name" value="ABC TRANSPORTER PERMEASE PROTEIN YPHD-RELATED-RELATED"/>
    <property type="match status" value="1"/>
</dbReference>
<keyword evidence="2" id="KW-0813">Transport</keyword>
<dbReference type="GO" id="GO:0005886">
    <property type="term" value="C:plasma membrane"/>
    <property type="evidence" value="ECO:0007669"/>
    <property type="project" value="UniProtKB-SubCell"/>
</dbReference>
<feature type="transmembrane region" description="Helical" evidence="8">
    <location>
        <begin position="294"/>
        <end position="314"/>
    </location>
</feature>
<dbReference type="EMBL" id="LAYJ01000102">
    <property type="protein sequence ID" value="KKI50719.1"/>
    <property type="molecule type" value="Genomic_DNA"/>
</dbReference>
<evidence type="ECO:0000256" key="6">
    <source>
        <dbReference type="ARBA" id="ARBA00022989"/>
    </source>
</evidence>
<protein>
    <submittedName>
        <fullName evidence="9">Ribose/xylose/arabinose/galactoside ABC-type transport system, permease component 1</fullName>
    </submittedName>
</protein>
<dbReference type="Proteomes" id="UP000034076">
    <property type="component" value="Unassembled WGS sequence"/>
</dbReference>
<keyword evidence="5 8" id="KW-0812">Transmembrane</keyword>
<feature type="transmembrane region" description="Helical" evidence="8">
    <location>
        <begin position="92"/>
        <end position="118"/>
    </location>
</feature>
<organism evidence="9 10">
    <name type="scientific">Christensenella hongkongensis</name>
    <dbReference type="NCBI Taxonomy" id="270498"/>
    <lineage>
        <taxon>Bacteria</taxon>
        <taxon>Bacillati</taxon>
        <taxon>Bacillota</taxon>
        <taxon>Clostridia</taxon>
        <taxon>Christensenellales</taxon>
        <taxon>Christensenellaceae</taxon>
        <taxon>Christensenella</taxon>
    </lineage>
</organism>
<dbReference type="CDD" id="cd06579">
    <property type="entry name" value="TM_PBP1_transp_AraH_like"/>
    <property type="match status" value="1"/>
</dbReference>
<feature type="transmembrane region" description="Helical" evidence="8">
    <location>
        <begin position="39"/>
        <end position="59"/>
    </location>
</feature>
<evidence type="ECO:0000256" key="4">
    <source>
        <dbReference type="ARBA" id="ARBA00022519"/>
    </source>
</evidence>
<evidence type="ECO:0000256" key="5">
    <source>
        <dbReference type="ARBA" id="ARBA00022692"/>
    </source>
</evidence>